<feature type="compositionally biased region" description="Low complexity" evidence="1">
    <location>
        <begin position="214"/>
        <end position="226"/>
    </location>
</feature>
<name>A0A1I8ADH1_9BILA</name>
<feature type="compositionally biased region" description="Acidic residues" evidence="1">
    <location>
        <begin position="327"/>
        <end position="336"/>
    </location>
</feature>
<accession>A0A1I8ADH1</accession>
<reference evidence="3" key="1">
    <citation type="submission" date="2016-11" db="UniProtKB">
        <authorList>
            <consortium name="WormBaseParasite"/>
        </authorList>
    </citation>
    <scope>IDENTIFICATION</scope>
</reference>
<feature type="compositionally biased region" description="Basic and acidic residues" evidence="1">
    <location>
        <begin position="303"/>
        <end position="318"/>
    </location>
</feature>
<keyword evidence="2" id="KW-1185">Reference proteome</keyword>
<sequence length="402" mass="43393">MLLSAVISYFPVLPRTGQIVDRLYGVALASVSNSFSHSIPLELAEKGNPREFINAEGGALTQRTRGDAFEVAEEAVEEAPKESEGSQEETPVVTEEGTMENASKNKTSPVSGEALPLPPKSGLYGEPKRIDGSSGIPIGRTNVLIDNEAILETSSAMSASMVDFDIETTASGENATKVVGSMAAKECPFKENEPSTTTTLAPVSKCPESENKTVTEAPTTTTVTVSTTQTMPTTQTSTVDMCQSCIENFLKKNEKSTTTTIKLQMTQPNVITTGTAIPPSENPYEDGETIRRNRNGTVQSDSSLEKDDTAGLREDDGSVKGPVDYPNNDEEYNDEDPKDIHSLLDSINARFRSLFNALKSQLDRYRHSGDNGKFGNSTQVSPSRKKHEATLQKILGSTIPRD</sequence>
<feature type="region of interest" description="Disordered" evidence="1">
    <location>
        <begin position="270"/>
        <end position="336"/>
    </location>
</feature>
<feature type="region of interest" description="Disordered" evidence="1">
    <location>
        <begin position="76"/>
        <end position="129"/>
    </location>
</feature>
<proteinExistence type="predicted"/>
<feature type="region of interest" description="Disordered" evidence="1">
    <location>
        <begin position="189"/>
        <end position="226"/>
    </location>
</feature>
<feature type="region of interest" description="Disordered" evidence="1">
    <location>
        <begin position="365"/>
        <end position="402"/>
    </location>
</feature>
<evidence type="ECO:0000256" key="1">
    <source>
        <dbReference type="SAM" id="MobiDB-lite"/>
    </source>
</evidence>
<evidence type="ECO:0000313" key="2">
    <source>
        <dbReference type="Proteomes" id="UP000095287"/>
    </source>
</evidence>
<evidence type="ECO:0000313" key="3">
    <source>
        <dbReference type="WBParaSite" id="L893_g449.t1"/>
    </source>
</evidence>
<dbReference type="AlphaFoldDB" id="A0A1I8ADH1"/>
<dbReference type="Proteomes" id="UP000095287">
    <property type="component" value="Unplaced"/>
</dbReference>
<organism evidence="2 3">
    <name type="scientific">Steinernema glaseri</name>
    <dbReference type="NCBI Taxonomy" id="37863"/>
    <lineage>
        <taxon>Eukaryota</taxon>
        <taxon>Metazoa</taxon>
        <taxon>Ecdysozoa</taxon>
        <taxon>Nematoda</taxon>
        <taxon>Chromadorea</taxon>
        <taxon>Rhabditida</taxon>
        <taxon>Tylenchina</taxon>
        <taxon>Panagrolaimomorpha</taxon>
        <taxon>Strongyloidoidea</taxon>
        <taxon>Steinernematidae</taxon>
        <taxon>Steinernema</taxon>
    </lineage>
</organism>
<protein>
    <submittedName>
        <fullName evidence="3">Uncharacterized protein</fullName>
    </submittedName>
</protein>
<feature type="compositionally biased region" description="Polar residues" evidence="1">
    <location>
        <begin position="100"/>
        <end position="110"/>
    </location>
</feature>
<dbReference type="WBParaSite" id="L893_g449.t1">
    <property type="protein sequence ID" value="L893_g449.t1"/>
    <property type="gene ID" value="L893_g449"/>
</dbReference>